<sequence length="179" mass="20207">MGGFVFSIMFAFVMWMAAIAMAIMAVIAICALMNYIFESIFLYRVSQIRNYSHGFLAWIPFLNKLRLGQIAGKKNVGILLTILDIICTACFAEMCFGPQSMADTSLNSIISILWLVTFPIVFILNIYLSHRIMKKVMPRWADLLTLANVFTAGISRSIILFLLRNRKELLVPEPGPMIS</sequence>
<keyword evidence="1" id="KW-1133">Transmembrane helix</keyword>
<gene>
    <name evidence="2" type="ORF">H8876_09010</name>
</gene>
<dbReference type="AlphaFoldDB" id="A0A923NGF0"/>
<proteinExistence type="predicted"/>
<keyword evidence="1" id="KW-0472">Membrane</keyword>
<evidence type="ECO:0000313" key="2">
    <source>
        <dbReference type="EMBL" id="MBC6000137.1"/>
    </source>
</evidence>
<dbReference type="RefSeq" id="WP_177265139.1">
    <property type="nucleotide sequence ID" value="NZ_JACRWC010000109.1"/>
</dbReference>
<feature type="transmembrane region" description="Helical" evidence="1">
    <location>
        <begin position="76"/>
        <end position="96"/>
    </location>
</feature>
<reference evidence="2" key="1">
    <citation type="submission" date="2020-08" db="EMBL/GenBank/DDBJ databases">
        <authorList>
            <person name="Liu C."/>
            <person name="Sun Q."/>
        </authorList>
    </citation>
    <scope>NUCLEOTIDE SEQUENCE</scope>
    <source>
        <strain evidence="2">BX16</strain>
    </source>
</reference>
<keyword evidence="3" id="KW-1185">Reference proteome</keyword>
<name>A0A923NGF0_9FIRM</name>
<feature type="transmembrane region" description="Helical" evidence="1">
    <location>
        <begin position="108"/>
        <end position="128"/>
    </location>
</feature>
<accession>A0A923NGF0</accession>
<dbReference type="Proteomes" id="UP000644115">
    <property type="component" value="Unassembled WGS sequence"/>
</dbReference>
<evidence type="ECO:0000256" key="1">
    <source>
        <dbReference type="SAM" id="Phobius"/>
    </source>
</evidence>
<organism evidence="2 3">
    <name type="scientific">Lentihominibacter faecis</name>
    <dbReference type="NCBI Taxonomy" id="2764712"/>
    <lineage>
        <taxon>Bacteria</taxon>
        <taxon>Bacillati</taxon>
        <taxon>Bacillota</taxon>
        <taxon>Clostridia</taxon>
        <taxon>Peptostreptococcales</taxon>
        <taxon>Anaerovoracaceae</taxon>
        <taxon>Lentihominibacter</taxon>
    </lineage>
</organism>
<comment type="caution">
    <text evidence="2">The sequence shown here is derived from an EMBL/GenBank/DDBJ whole genome shotgun (WGS) entry which is preliminary data.</text>
</comment>
<keyword evidence="1" id="KW-0812">Transmembrane</keyword>
<dbReference type="EMBL" id="JACRWC010000109">
    <property type="protein sequence ID" value="MBC6000137.1"/>
    <property type="molecule type" value="Genomic_DNA"/>
</dbReference>
<evidence type="ECO:0000313" key="3">
    <source>
        <dbReference type="Proteomes" id="UP000644115"/>
    </source>
</evidence>
<protein>
    <submittedName>
        <fullName evidence="2">Uncharacterized protein</fullName>
    </submittedName>
</protein>
<feature type="transmembrane region" description="Helical" evidence="1">
    <location>
        <begin position="12"/>
        <end position="37"/>
    </location>
</feature>